<organism evidence="4 5">
    <name type="scientific">Chiloscyllium punctatum</name>
    <name type="common">Brownbanded bambooshark</name>
    <name type="synonym">Hemiscyllium punctatum</name>
    <dbReference type="NCBI Taxonomy" id="137246"/>
    <lineage>
        <taxon>Eukaryota</taxon>
        <taxon>Metazoa</taxon>
        <taxon>Chordata</taxon>
        <taxon>Craniata</taxon>
        <taxon>Vertebrata</taxon>
        <taxon>Chondrichthyes</taxon>
        <taxon>Elasmobranchii</taxon>
        <taxon>Galeomorphii</taxon>
        <taxon>Galeoidea</taxon>
        <taxon>Orectolobiformes</taxon>
        <taxon>Hemiscylliidae</taxon>
        <taxon>Chiloscyllium</taxon>
    </lineage>
</organism>
<evidence type="ECO:0000259" key="3">
    <source>
        <dbReference type="PROSITE" id="PS50835"/>
    </source>
</evidence>
<dbReference type="CDD" id="cd00096">
    <property type="entry name" value="Ig"/>
    <property type="match status" value="1"/>
</dbReference>
<dbReference type="Pfam" id="PF00047">
    <property type="entry name" value="ig"/>
    <property type="match status" value="1"/>
</dbReference>
<evidence type="ECO:0000313" key="4">
    <source>
        <dbReference type="EMBL" id="GCC20547.1"/>
    </source>
</evidence>
<keyword evidence="5" id="KW-1185">Reference proteome</keyword>
<feature type="domain" description="Ig-like" evidence="3">
    <location>
        <begin position="119"/>
        <end position="220"/>
    </location>
</feature>
<feature type="signal peptide" evidence="2">
    <location>
        <begin position="1"/>
        <end position="19"/>
    </location>
</feature>
<dbReference type="PROSITE" id="PS50835">
    <property type="entry name" value="IG_LIKE"/>
    <property type="match status" value="2"/>
</dbReference>
<sequence>MPAGLLFSVFVLLLSPIFTERNLNDIYFLDGQGNISLKGPDNPGQGTFIWEWEPHSGQEKQQLITFQKKMNWWKAEWNEYYKNNNLDQWLEEDPDSIGLRLRNLAFNLAGLYTLLQTQPSKTTLKRYNIFGIKVESSAQYPDPREGSDVTLSCTISKLSDTVCLQWKQRNSSWQHEGKTDQIRVNDIVYLMVKHVTVEDEKLYMCEVQENRSIIHTEKVDFYVYQDLYGESYILYRSSIDHSELNLVCDYFYNYGRFHFKTAAWSWRSDSQNQEKSIVSASRHQPFNVERTHFGNRLVPTMARFNGLDFNVRIVPVLFEDAGVYTCSLGSFTMVTITLITVKVTAEPSDVETEEDSITLTCSVSDVSESIRLIWINNDGKIVEEKALTERNKEEKSLRLVIQKADKSRGKWTCVLFHQNMPQVSVPYYVEFRGK</sequence>
<dbReference type="EMBL" id="BEZZ01001832">
    <property type="protein sequence ID" value="GCC20547.1"/>
    <property type="molecule type" value="Genomic_DNA"/>
</dbReference>
<protein>
    <recommendedName>
        <fullName evidence="3">Ig-like domain-containing protein</fullName>
    </recommendedName>
</protein>
<feature type="chain" id="PRO_5019389777" description="Ig-like domain-containing protein" evidence="2">
    <location>
        <begin position="20"/>
        <end position="434"/>
    </location>
</feature>
<dbReference type="OMA" id="LIWINND"/>
<reference evidence="4 5" key="1">
    <citation type="journal article" date="2018" name="Nat. Ecol. Evol.">
        <title>Shark genomes provide insights into elasmobranch evolution and the origin of vertebrates.</title>
        <authorList>
            <person name="Hara Y"/>
            <person name="Yamaguchi K"/>
            <person name="Onimaru K"/>
            <person name="Kadota M"/>
            <person name="Koyanagi M"/>
            <person name="Keeley SD"/>
            <person name="Tatsumi K"/>
            <person name="Tanaka K"/>
            <person name="Motone F"/>
            <person name="Kageyama Y"/>
            <person name="Nozu R"/>
            <person name="Adachi N"/>
            <person name="Nishimura O"/>
            <person name="Nakagawa R"/>
            <person name="Tanegashima C"/>
            <person name="Kiyatake I"/>
            <person name="Matsumoto R"/>
            <person name="Murakumo K"/>
            <person name="Nishida K"/>
            <person name="Terakita A"/>
            <person name="Kuratani S"/>
            <person name="Sato K"/>
            <person name="Hyodo S Kuraku.S."/>
        </authorList>
    </citation>
    <scope>NUCLEOTIDE SEQUENCE [LARGE SCALE GENOMIC DNA]</scope>
</reference>
<dbReference type="InterPro" id="IPR013151">
    <property type="entry name" value="Immunoglobulin_dom"/>
</dbReference>
<dbReference type="SUPFAM" id="SSF48726">
    <property type="entry name" value="Immunoglobulin"/>
    <property type="match status" value="3"/>
</dbReference>
<accession>A0A401RQQ1</accession>
<dbReference type="SMART" id="SM00409">
    <property type="entry name" value="IG"/>
    <property type="match status" value="3"/>
</dbReference>
<dbReference type="Proteomes" id="UP000287033">
    <property type="component" value="Unassembled WGS sequence"/>
</dbReference>
<dbReference type="InterPro" id="IPR003599">
    <property type="entry name" value="Ig_sub"/>
</dbReference>
<dbReference type="OrthoDB" id="9937043at2759"/>
<feature type="domain" description="Ig-like" evidence="3">
    <location>
        <begin position="339"/>
        <end position="424"/>
    </location>
</feature>
<keyword evidence="2" id="KW-0732">Signal</keyword>
<name>A0A401RQQ1_CHIPU</name>
<dbReference type="AlphaFoldDB" id="A0A401RQQ1"/>
<comment type="caution">
    <text evidence="4">The sequence shown here is derived from an EMBL/GenBank/DDBJ whole genome shotgun (WGS) entry which is preliminary data.</text>
</comment>
<dbReference type="InterPro" id="IPR013783">
    <property type="entry name" value="Ig-like_fold"/>
</dbReference>
<evidence type="ECO:0000313" key="5">
    <source>
        <dbReference type="Proteomes" id="UP000287033"/>
    </source>
</evidence>
<dbReference type="InterPro" id="IPR036179">
    <property type="entry name" value="Ig-like_dom_sf"/>
</dbReference>
<dbReference type="PANTHER" id="PTHR11422">
    <property type="entry name" value="T-CELL SURFACE GLYCOPROTEIN CD4"/>
    <property type="match status" value="1"/>
</dbReference>
<proteinExistence type="predicted"/>
<evidence type="ECO:0000256" key="1">
    <source>
        <dbReference type="ARBA" id="ARBA00023319"/>
    </source>
</evidence>
<evidence type="ECO:0000256" key="2">
    <source>
        <dbReference type="SAM" id="SignalP"/>
    </source>
</evidence>
<dbReference type="Gene3D" id="2.60.40.10">
    <property type="entry name" value="Immunoglobulins"/>
    <property type="match status" value="3"/>
</dbReference>
<dbReference type="InterPro" id="IPR007110">
    <property type="entry name" value="Ig-like_dom"/>
</dbReference>
<gene>
    <name evidence="4" type="ORF">chiPu_0019109</name>
</gene>
<keyword evidence="1" id="KW-0393">Immunoglobulin domain</keyword>
<dbReference type="PANTHER" id="PTHR11422:SF10">
    <property type="entry name" value="IG-LIKE DOMAIN-CONTAINING PROTEIN"/>
    <property type="match status" value="1"/>
</dbReference>